<organism evidence="1">
    <name type="scientific">marine metagenome</name>
    <dbReference type="NCBI Taxonomy" id="408172"/>
    <lineage>
        <taxon>unclassified sequences</taxon>
        <taxon>metagenomes</taxon>
        <taxon>ecological metagenomes</taxon>
    </lineage>
</organism>
<evidence type="ECO:0000313" key="1">
    <source>
        <dbReference type="EMBL" id="SVB15111.1"/>
    </source>
</evidence>
<dbReference type="EMBL" id="UINC01030543">
    <property type="protein sequence ID" value="SVB15111.1"/>
    <property type="molecule type" value="Genomic_DNA"/>
</dbReference>
<accession>A0A382BNJ5</accession>
<gene>
    <name evidence="1" type="ORF">METZ01_LOCUS167965</name>
</gene>
<name>A0A382BNJ5_9ZZZZ</name>
<feature type="non-terminal residue" evidence="1">
    <location>
        <position position="63"/>
    </location>
</feature>
<sequence>MAENNFKASLRNTKTIVVDQTQPGVKAKTNPSASTLLPAYLQTNTNKKLLDTSLDLISRSGSL</sequence>
<reference evidence="1" key="1">
    <citation type="submission" date="2018-05" db="EMBL/GenBank/DDBJ databases">
        <authorList>
            <person name="Lanie J.A."/>
            <person name="Ng W.-L."/>
            <person name="Kazmierczak K.M."/>
            <person name="Andrzejewski T.M."/>
            <person name="Davidsen T.M."/>
            <person name="Wayne K.J."/>
            <person name="Tettelin H."/>
            <person name="Glass J.I."/>
            <person name="Rusch D."/>
            <person name="Podicherti R."/>
            <person name="Tsui H.-C.T."/>
            <person name="Winkler M.E."/>
        </authorList>
    </citation>
    <scope>NUCLEOTIDE SEQUENCE</scope>
</reference>
<protein>
    <submittedName>
        <fullName evidence="1">Uncharacterized protein</fullName>
    </submittedName>
</protein>
<proteinExistence type="predicted"/>
<dbReference type="AlphaFoldDB" id="A0A382BNJ5"/>